<dbReference type="InterPro" id="IPR048647">
    <property type="entry name" value="RlmA_N"/>
</dbReference>
<name>A0A0R2FY80_9LACO</name>
<feature type="binding site" evidence="1">
    <location>
        <position position="69"/>
    </location>
    <ligand>
        <name>Zn(2+)</name>
        <dbReference type="ChEBI" id="CHEBI:29105"/>
    </ligand>
</feature>
<keyword evidence="1" id="KW-0479">Metal-binding</keyword>
<dbReference type="PANTHER" id="PTHR43591">
    <property type="entry name" value="METHYLTRANSFERASE"/>
    <property type="match status" value="1"/>
</dbReference>
<protein>
    <submittedName>
        <fullName evidence="5">Rrna large subunit methyltransferase a</fullName>
    </submittedName>
</protein>
<evidence type="ECO:0000256" key="2">
    <source>
        <dbReference type="PIRSR" id="PIRSR018249-2"/>
    </source>
</evidence>
<feature type="binding site" evidence="2">
    <location>
        <begin position="132"/>
        <end position="133"/>
    </location>
    <ligand>
        <name>S-adenosyl-L-methionine</name>
        <dbReference type="ChEBI" id="CHEBI:59789"/>
    </ligand>
</feature>
<feature type="binding site" evidence="2">
    <location>
        <position position="107"/>
    </location>
    <ligand>
        <name>S-adenosyl-L-methionine</name>
        <dbReference type="ChEBI" id="CHEBI:59789"/>
    </ligand>
</feature>
<dbReference type="InterPro" id="IPR013216">
    <property type="entry name" value="Methyltransf_11"/>
</dbReference>
<dbReference type="STRING" id="1123500.GCA_000420365_00785"/>
<dbReference type="GO" id="GO:0008757">
    <property type="term" value="F:S-adenosylmethionine-dependent methyltransferase activity"/>
    <property type="evidence" value="ECO:0007669"/>
    <property type="project" value="InterPro"/>
</dbReference>
<dbReference type="PIRSF" id="PIRSF018249">
    <property type="entry name" value="MyrA_prd"/>
    <property type="match status" value="1"/>
</dbReference>
<proteinExistence type="predicted"/>
<dbReference type="InterPro" id="IPR029063">
    <property type="entry name" value="SAM-dependent_MTases_sf"/>
</dbReference>
<reference evidence="5 6" key="1">
    <citation type="journal article" date="2015" name="Genome Announc.">
        <title>Expanding the biotechnology potential of lactobacilli through comparative genomics of 213 strains and associated genera.</title>
        <authorList>
            <person name="Sun Z."/>
            <person name="Harris H.M."/>
            <person name="McCann A."/>
            <person name="Guo C."/>
            <person name="Argimon S."/>
            <person name="Zhang W."/>
            <person name="Yang X."/>
            <person name="Jeffery I.B."/>
            <person name="Cooney J.C."/>
            <person name="Kagawa T.F."/>
            <person name="Liu W."/>
            <person name="Song Y."/>
            <person name="Salvetti E."/>
            <person name="Wrobel A."/>
            <person name="Rasinkangas P."/>
            <person name="Parkhill J."/>
            <person name="Rea M.C."/>
            <person name="O'Sullivan O."/>
            <person name="Ritari J."/>
            <person name="Douillard F.P."/>
            <person name="Paul Ross R."/>
            <person name="Yang R."/>
            <person name="Briner A.E."/>
            <person name="Felis G.E."/>
            <person name="de Vos W.M."/>
            <person name="Barrangou R."/>
            <person name="Klaenhammer T.R."/>
            <person name="Caufield P.W."/>
            <person name="Cui Y."/>
            <person name="Zhang H."/>
            <person name="O'Toole P.W."/>
        </authorList>
    </citation>
    <scope>NUCLEOTIDE SEQUENCE [LARGE SCALE GENOMIC DNA]</scope>
    <source>
        <strain evidence="5 6">DSM 20190</strain>
    </source>
</reference>
<dbReference type="Pfam" id="PF21302">
    <property type="entry name" value="Zn_ribbon_RlmA"/>
    <property type="match status" value="1"/>
</dbReference>
<dbReference type="AlphaFoldDB" id="A0A0R2FY80"/>
<feature type="domain" description="Methyltransferase type 11" evidence="3">
    <location>
        <begin position="126"/>
        <end position="213"/>
    </location>
</feature>
<keyword evidence="1" id="KW-0862">Zinc</keyword>
<evidence type="ECO:0000259" key="3">
    <source>
        <dbReference type="Pfam" id="PF08241"/>
    </source>
</evidence>
<feature type="binding site" evidence="1">
    <location>
        <position position="65"/>
    </location>
    <ligand>
        <name>Zn(2+)</name>
        <dbReference type="ChEBI" id="CHEBI:29105"/>
    </ligand>
</feature>
<feature type="binding site" evidence="1">
    <location>
        <position position="51"/>
    </location>
    <ligand>
        <name>Zn(2+)</name>
        <dbReference type="ChEBI" id="CHEBI:29105"/>
    </ligand>
</feature>
<dbReference type="GO" id="GO:0032259">
    <property type="term" value="P:methylation"/>
    <property type="evidence" value="ECO:0007669"/>
    <property type="project" value="UniProtKB-KW"/>
</dbReference>
<accession>A0A0R2FY80</accession>
<sequence length="316" mass="35216">MIGRPVFFVSTYLRYTGNENIYIEKGKYMKKIDGAANFLAQEVTKFKCPVCQQPYVSVQGHSIVCGQHHQLDLNKKGSLNFLKHPASTEYDDAMLADRRRVLAAGLFDGIITAVSQTLPQKTQTMLDVGTGEGTPLANLLALRRSYQDTAFGFDISKAGINLATQLNSPAFFLTADLAQLPFVDQSFDSLVEFFSPSAYAEFSRVLKPGGRLIKVVPAKGYLHELREQLYPSSSPQHTYSNQAVVERFFEHYPNGQVASVQYDWAIPTDLYQSLLHMTPLHWGARHEAQLAAEQRPLKSVTVDVVLLTGTEPTHKS</sequence>
<feature type="binding site" evidence="2">
    <location>
        <position position="221"/>
    </location>
    <ligand>
        <name>S-adenosyl-L-methionine</name>
        <dbReference type="ChEBI" id="CHEBI:59789"/>
    </ligand>
</feature>
<evidence type="ECO:0000313" key="6">
    <source>
        <dbReference type="Proteomes" id="UP000051296"/>
    </source>
</evidence>
<dbReference type="InterPro" id="IPR016718">
    <property type="entry name" value="rRNA_m1G-MeTrfase_A_prd"/>
</dbReference>
<evidence type="ECO:0000313" key="5">
    <source>
        <dbReference type="EMBL" id="KRN32294.1"/>
    </source>
</evidence>
<dbReference type="eggNOG" id="COG2226">
    <property type="taxonomic scope" value="Bacteria"/>
</dbReference>
<feature type="domain" description="23S rRNA (guanine(745)-N(1))-methyltransferase N-terminal" evidence="4">
    <location>
        <begin position="46"/>
        <end position="82"/>
    </location>
</feature>
<dbReference type="Proteomes" id="UP000051296">
    <property type="component" value="Unassembled WGS sequence"/>
</dbReference>
<organism evidence="5 6">
    <name type="scientific">Weissella halotolerans DSM 20190</name>
    <dbReference type="NCBI Taxonomy" id="1123500"/>
    <lineage>
        <taxon>Bacteria</taxon>
        <taxon>Bacillati</taxon>
        <taxon>Bacillota</taxon>
        <taxon>Bacilli</taxon>
        <taxon>Lactobacillales</taxon>
        <taxon>Lactobacillaceae</taxon>
        <taxon>Weissella</taxon>
    </lineage>
</organism>
<comment type="caution">
    <text evidence="5">The sequence shown here is derived from an EMBL/GenBank/DDBJ whole genome shotgun (WGS) entry which is preliminary data.</text>
</comment>
<keyword evidence="2" id="KW-0949">S-adenosyl-L-methionine</keyword>
<evidence type="ECO:0000259" key="4">
    <source>
        <dbReference type="Pfam" id="PF21302"/>
    </source>
</evidence>
<dbReference type="InParanoid" id="A0A0R2FY80"/>
<dbReference type="SUPFAM" id="SSF53335">
    <property type="entry name" value="S-adenosyl-L-methionine-dependent methyltransferases"/>
    <property type="match status" value="1"/>
</dbReference>
<keyword evidence="6" id="KW-1185">Reference proteome</keyword>
<dbReference type="CDD" id="cd02440">
    <property type="entry name" value="AdoMet_MTases"/>
    <property type="match status" value="1"/>
</dbReference>
<dbReference type="EMBL" id="JQAX01000002">
    <property type="protein sequence ID" value="KRN32294.1"/>
    <property type="molecule type" value="Genomic_DNA"/>
</dbReference>
<dbReference type="GO" id="GO:0046872">
    <property type="term" value="F:metal ion binding"/>
    <property type="evidence" value="ECO:0007669"/>
    <property type="project" value="UniProtKB-KW"/>
</dbReference>
<feature type="binding site" evidence="1">
    <location>
        <position position="48"/>
    </location>
    <ligand>
        <name>Zn(2+)</name>
        <dbReference type="ChEBI" id="CHEBI:29105"/>
    </ligand>
</feature>
<dbReference type="PATRIC" id="fig|1123500.6.peg.648"/>
<evidence type="ECO:0000256" key="1">
    <source>
        <dbReference type="PIRSR" id="PIRSR018249-1"/>
    </source>
</evidence>
<dbReference type="FunCoup" id="A0A0R2FY80">
    <property type="interactions" value="6"/>
</dbReference>
<keyword evidence="5" id="KW-0808">Transferase</keyword>
<dbReference type="Gene3D" id="3.40.50.150">
    <property type="entry name" value="Vaccinia Virus protein VP39"/>
    <property type="match status" value="1"/>
</dbReference>
<keyword evidence="5" id="KW-0489">Methyltransferase</keyword>
<gene>
    <name evidence="5" type="ORF">IV68_GL000645</name>
</gene>
<dbReference type="Pfam" id="PF08241">
    <property type="entry name" value="Methyltransf_11"/>
    <property type="match status" value="1"/>
</dbReference>